<dbReference type="PANTHER" id="PTHR30146">
    <property type="entry name" value="LACI-RELATED TRANSCRIPTIONAL REPRESSOR"/>
    <property type="match status" value="1"/>
</dbReference>
<gene>
    <name evidence="6" type="ORF">M3N64_05625</name>
</gene>
<keyword evidence="2" id="KW-0805">Transcription regulation</keyword>
<dbReference type="PANTHER" id="PTHR30146:SF95">
    <property type="entry name" value="RIBOSE OPERON REPRESSOR"/>
    <property type="match status" value="1"/>
</dbReference>
<evidence type="ECO:0000259" key="5">
    <source>
        <dbReference type="PROSITE" id="PS50932"/>
    </source>
</evidence>
<evidence type="ECO:0000313" key="7">
    <source>
        <dbReference type="Proteomes" id="UP001203004"/>
    </source>
</evidence>
<keyword evidence="1" id="KW-0678">Repressor</keyword>
<evidence type="ECO:0000256" key="2">
    <source>
        <dbReference type="ARBA" id="ARBA00023015"/>
    </source>
</evidence>
<dbReference type="PROSITE" id="PS50932">
    <property type="entry name" value="HTH_LACI_2"/>
    <property type="match status" value="1"/>
</dbReference>
<name>A0ABT0M968_9BACL</name>
<dbReference type="InterPro" id="IPR001761">
    <property type="entry name" value="Peripla_BP/Lac1_sug-bd_dom"/>
</dbReference>
<dbReference type="EMBL" id="JAMAST010000003">
    <property type="protein sequence ID" value="MCL1631431.1"/>
    <property type="molecule type" value="Genomic_DNA"/>
</dbReference>
<keyword evidence="3 6" id="KW-0238">DNA-binding</keyword>
<organism evidence="6 7">
    <name type="scientific">Sporolactobacillus mangiferae</name>
    <dbReference type="NCBI Taxonomy" id="2940498"/>
    <lineage>
        <taxon>Bacteria</taxon>
        <taxon>Bacillati</taxon>
        <taxon>Bacillota</taxon>
        <taxon>Bacilli</taxon>
        <taxon>Bacillales</taxon>
        <taxon>Sporolactobacillaceae</taxon>
        <taxon>Sporolactobacillus</taxon>
    </lineage>
</organism>
<protein>
    <submittedName>
        <fullName evidence="6">LacI family DNA-binding transcriptional regulator</fullName>
    </submittedName>
</protein>
<dbReference type="CDD" id="cd01392">
    <property type="entry name" value="HTH_LacI"/>
    <property type="match status" value="1"/>
</dbReference>
<dbReference type="Gene3D" id="1.10.260.40">
    <property type="entry name" value="lambda repressor-like DNA-binding domains"/>
    <property type="match status" value="1"/>
</dbReference>
<dbReference type="InterPro" id="IPR028082">
    <property type="entry name" value="Peripla_BP_I"/>
</dbReference>
<dbReference type="PROSITE" id="PS00356">
    <property type="entry name" value="HTH_LACI_1"/>
    <property type="match status" value="1"/>
</dbReference>
<dbReference type="PRINTS" id="PR00036">
    <property type="entry name" value="HTHLACI"/>
</dbReference>
<evidence type="ECO:0000256" key="1">
    <source>
        <dbReference type="ARBA" id="ARBA00022491"/>
    </source>
</evidence>
<accession>A0ABT0M968</accession>
<keyword evidence="7" id="KW-1185">Reference proteome</keyword>
<reference evidence="6 7" key="1">
    <citation type="submission" date="2022-05" db="EMBL/GenBank/DDBJ databases">
        <title>Sporolactobacillus sp nov CPB3-1, isolated from tree bark (Mangifera indica L.).</title>
        <authorList>
            <person name="Phuengjayaem S."/>
            <person name="Tanasupawat S."/>
        </authorList>
    </citation>
    <scope>NUCLEOTIDE SEQUENCE [LARGE SCALE GENOMIC DNA]</scope>
    <source>
        <strain evidence="6 7">CPB3-1</strain>
    </source>
</reference>
<dbReference type="CDD" id="cd06291">
    <property type="entry name" value="PBP1_Qymf-like"/>
    <property type="match status" value="1"/>
</dbReference>
<dbReference type="Pfam" id="PF00356">
    <property type="entry name" value="LacI"/>
    <property type="match status" value="1"/>
</dbReference>
<dbReference type="InterPro" id="IPR000843">
    <property type="entry name" value="HTH_LacI"/>
</dbReference>
<comment type="caution">
    <text evidence="6">The sequence shown here is derived from an EMBL/GenBank/DDBJ whole genome shotgun (WGS) entry which is preliminary data.</text>
</comment>
<evidence type="ECO:0000256" key="4">
    <source>
        <dbReference type="ARBA" id="ARBA00023163"/>
    </source>
</evidence>
<proteinExistence type="predicted"/>
<feature type="domain" description="HTH lacI-type" evidence="5">
    <location>
        <begin position="5"/>
        <end position="59"/>
    </location>
</feature>
<sequence>MKAKPKLEDVAKAAGVSPTTVSRVLNNRGAISDKTRKRVHDAVQRLNYHPNEIARSLFVSKTHLIGIIFPSTSQPFFGEMIAQIENLLFEKNYKVLICNTMDQADKEKNYLNMLLASQVDGVIIGTHSLGIDAYLQAQLPVIAIDRDATGTVTVVRSDHYQGGRMATEELLRQGRTRIVHVNGMHTRRSLSCSQQQKGYEDAMEAHGLPCKTYNIESSLDIRAKKQLLKTMIASHLNLEGIFLSDDITAAIALSIIRKMDRDIAVVGYDGTTTVTTCLPELTTIVQPIRAMAKLTVDLLLKEISNEFSGIKRNYVLPVTLKKGE</sequence>
<dbReference type="Pfam" id="PF00532">
    <property type="entry name" value="Peripla_BP_1"/>
    <property type="match status" value="1"/>
</dbReference>
<keyword evidence="4" id="KW-0804">Transcription</keyword>
<dbReference type="SMART" id="SM00354">
    <property type="entry name" value="HTH_LACI"/>
    <property type="match status" value="1"/>
</dbReference>
<dbReference type="RefSeq" id="WP_249099340.1">
    <property type="nucleotide sequence ID" value="NZ_JAMAST010000003.1"/>
</dbReference>
<dbReference type="Gene3D" id="3.40.50.2300">
    <property type="match status" value="2"/>
</dbReference>
<dbReference type="GO" id="GO:0003677">
    <property type="term" value="F:DNA binding"/>
    <property type="evidence" value="ECO:0007669"/>
    <property type="project" value="UniProtKB-KW"/>
</dbReference>
<dbReference type="Proteomes" id="UP001203004">
    <property type="component" value="Unassembled WGS sequence"/>
</dbReference>
<dbReference type="InterPro" id="IPR010982">
    <property type="entry name" value="Lambda_DNA-bd_dom_sf"/>
</dbReference>
<dbReference type="SUPFAM" id="SSF53822">
    <property type="entry name" value="Periplasmic binding protein-like I"/>
    <property type="match status" value="1"/>
</dbReference>
<dbReference type="SUPFAM" id="SSF47413">
    <property type="entry name" value="lambda repressor-like DNA-binding domains"/>
    <property type="match status" value="1"/>
</dbReference>
<evidence type="ECO:0000313" key="6">
    <source>
        <dbReference type="EMBL" id="MCL1631431.1"/>
    </source>
</evidence>
<evidence type="ECO:0000256" key="3">
    <source>
        <dbReference type="ARBA" id="ARBA00023125"/>
    </source>
</evidence>